<dbReference type="InterPro" id="IPR043502">
    <property type="entry name" value="DNA/RNA_pol_sf"/>
</dbReference>
<dbReference type="PANTHER" id="PTHR33064">
    <property type="entry name" value="POL PROTEIN"/>
    <property type="match status" value="1"/>
</dbReference>
<name>A0A9W8INL0_9AGAR</name>
<protein>
    <recommendedName>
        <fullName evidence="3">Reverse transcriptase/retrotransposon-derived protein RNase H-like domain-containing protein</fullName>
    </recommendedName>
</protein>
<feature type="non-terminal residue" evidence="1">
    <location>
        <position position="460"/>
    </location>
</feature>
<dbReference type="Gene3D" id="3.30.70.270">
    <property type="match status" value="2"/>
</dbReference>
<accession>A0A9W8INL0</accession>
<dbReference type="Gene3D" id="3.10.10.10">
    <property type="entry name" value="HIV Type 1 Reverse Transcriptase, subunit A, domain 1"/>
    <property type="match status" value="1"/>
</dbReference>
<comment type="caution">
    <text evidence="1">The sequence shown here is derived from an EMBL/GenBank/DDBJ whole genome shotgun (WGS) entry which is preliminary data.</text>
</comment>
<dbReference type="AlphaFoldDB" id="A0A9W8INL0"/>
<gene>
    <name evidence="1" type="ORF">H1R20_g16609</name>
</gene>
<dbReference type="Proteomes" id="UP001140091">
    <property type="component" value="Unassembled WGS sequence"/>
</dbReference>
<dbReference type="PANTHER" id="PTHR33064:SF37">
    <property type="entry name" value="RIBONUCLEASE H"/>
    <property type="match status" value="1"/>
</dbReference>
<evidence type="ECO:0000313" key="1">
    <source>
        <dbReference type="EMBL" id="KAJ2920486.1"/>
    </source>
</evidence>
<sequence length="460" mass="51753">MPPSQFWIVCKRPENVDPLDGMPKLPTCPGQFSPGTHFMLEQMATMNGNPHSFLWKEEEKLVHELIHAFEHVFAWDKSEKGMFLEDYFDPVLIAAMEHIPWILPSIPIPQGLWDCIIAIIKDRIASGVIKPSNAAYHSRWFRVLEKDGKSLQIVHDLQPLNAISIKDSAVPPVVKPYAKSFAGHGCYSVFDLFMPLEMFQLTCIPIGCTNSQQIQHGNITFLLQDGIPHITQPFVNNVPVCGTKTQYKLPNRGYKTILDNPGICRLIWEHLTNCARILQHIGHAGGTFSGPKAQIAVPEAVIVGHLCCYEGCKPLPNQVQKVLNWPIPKDVTGICGFMGVVGTLWMFIKDLAIHAEPLIRLVCCKIPFEFGVEQLMAMEKLKYLVKICAAICPIDYDSQNEVILAVDSLVLAVRDILSQMGDNNLCYPSHYGLITWNETKRWYSQAKIKLFGLLRALKDI</sequence>
<proteinExistence type="predicted"/>
<dbReference type="InterPro" id="IPR043128">
    <property type="entry name" value="Rev_trsase/Diguanyl_cyclase"/>
</dbReference>
<dbReference type="EMBL" id="JANBPK010001905">
    <property type="protein sequence ID" value="KAJ2920486.1"/>
    <property type="molecule type" value="Genomic_DNA"/>
</dbReference>
<dbReference type="OrthoDB" id="5599163at2759"/>
<reference evidence="1" key="1">
    <citation type="submission" date="2022-06" db="EMBL/GenBank/DDBJ databases">
        <title>Genome Sequence of Candolleomyces eurysporus.</title>
        <authorList>
            <person name="Buettner E."/>
        </authorList>
    </citation>
    <scope>NUCLEOTIDE SEQUENCE</scope>
    <source>
        <strain evidence="1">VTCC 930004</strain>
    </source>
</reference>
<evidence type="ECO:0000313" key="2">
    <source>
        <dbReference type="Proteomes" id="UP001140091"/>
    </source>
</evidence>
<dbReference type="InterPro" id="IPR051320">
    <property type="entry name" value="Viral_Replic_Matur_Polypro"/>
</dbReference>
<organism evidence="1 2">
    <name type="scientific">Candolleomyces eurysporus</name>
    <dbReference type="NCBI Taxonomy" id="2828524"/>
    <lineage>
        <taxon>Eukaryota</taxon>
        <taxon>Fungi</taxon>
        <taxon>Dikarya</taxon>
        <taxon>Basidiomycota</taxon>
        <taxon>Agaricomycotina</taxon>
        <taxon>Agaricomycetes</taxon>
        <taxon>Agaricomycetidae</taxon>
        <taxon>Agaricales</taxon>
        <taxon>Agaricineae</taxon>
        <taxon>Psathyrellaceae</taxon>
        <taxon>Candolleomyces</taxon>
    </lineage>
</organism>
<keyword evidence="2" id="KW-1185">Reference proteome</keyword>
<dbReference type="SUPFAM" id="SSF56672">
    <property type="entry name" value="DNA/RNA polymerases"/>
    <property type="match status" value="1"/>
</dbReference>
<evidence type="ECO:0008006" key="3">
    <source>
        <dbReference type="Google" id="ProtNLM"/>
    </source>
</evidence>